<name>A0ABW5P5K7_9DEIO</name>
<feature type="signal peptide" evidence="1">
    <location>
        <begin position="1"/>
        <end position="30"/>
    </location>
</feature>
<sequence length="405" mass="42740">MTRFHLTLPASASALVLTAALAGTPAAAQATSPTATQPHPQPGSVWTAVINGQVARIFAKATDKNGDAETSVTFGGRTLYGLVLHTAKGLRVAFMDGESNWVCTVEPKDLKAGAREFNGYGIHMPKNSDNTNGVGACQVFTYDRVPATKPLTWANAAQVNEWEMDTAEGPISIRLTSAATGIWGDKGPTHLTPSNASGAVVFNLDQDGLGIGLNKTGVKGVYRTCLAGQGELKDGVIRGVFGDGSDRGYGTCAVRPAGSGVPQAVSPVPQWPLKLGIGQMWEISADGGLFRGMIGQNSNRPDDYYGGWFGPYSANMQILKLDAGKKDENTVFFIEKNDGTSLACVIAEARYVAGLPMEQFGTDAMRLTQQVHGILKIQPPGKQQFEDKGACWVRPLVGGLAAGLK</sequence>
<reference evidence="3" key="1">
    <citation type="journal article" date="2019" name="Int. J. Syst. Evol. Microbiol.">
        <title>The Global Catalogue of Microorganisms (GCM) 10K type strain sequencing project: providing services to taxonomists for standard genome sequencing and annotation.</title>
        <authorList>
            <consortium name="The Broad Institute Genomics Platform"/>
            <consortium name="The Broad Institute Genome Sequencing Center for Infectious Disease"/>
            <person name="Wu L."/>
            <person name="Ma J."/>
        </authorList>
    </citation>
    <scope>NUCLEOTIDE SEQUENCE [LARGE SCALE GENOMIC DNA]</scope>
    <source>
        <strain evidence="3">KCTC 33842</strain>
    </source>
</reference>
<evidence type="ECO:0000313" key="2">
    <source>
        <dbReference type="EMBL" id="MFD2609502.1"/>
    </source>
</evidence>
<dbReference type="EMBL" id="JBHUMK010000037">
    <property type="protein sequence ID" value="MFD2609502.1"/>
    <property type="molecule type" value="Genomic_DNA"/>
</dbReference>
<evidence type="ECO:0000313" key="3">
    <source>
        <dbReference type="Proteomes" id="UP001597475"/>
    </source>
</evidence>
<keyword evidence="1" id="KW-0732">Signal</keyword>
<keyword evidence="3" id="KW-1185">Reference proteome</keyword>
<comment type="caution">
    <text evidence="2">The sequence shown here is derived from an EMBL/GenBank/DDBJ whole genome shotgun (WGS) entry which is preliminary data.</text>
</comment>
<dbReference type="RefSeq" id="WP_386844927.1">
    <property type="nucleotide sequence ID" value="NZ_JBHUMK010000037.1"/>
</dbReference>
<feature type="chain" id="PRO_5046519649" evidence="1">
    <location>
        <begin position="31"/>
        <end position="405"/>
    </location>
</feature>
<dbReference type="Proteomes" id="UP001597475">
    <property type="component" value="Unassembled WGS sequence"/>
</dbReference>
<proteinExistence type="predicted"/>
<gene>
    <name evidence="2" type="ORF">ACFSR9_08640</name>
</gene>
<protein>
    <submittedName>
        <fullName evidence="2">Uncharacterized protein</fullName>
    </submittedName>
</protein>
<evidence type="ECO:0000256" key="1">
    <source>
        <dbReference type="SAM" id="SignalP"/>
    </source>
</evidence>
<organism evidence="2 3">
    <name type="scientific">Deinococcus taklimakanensis</name>
    <dbReference type="NCBI Taxonomy" id="536443"/>
    <lineage>
        <taxon>Bacteria</taxon>
        <taxon>Thermotogati</taxon>
        <taxon>Deinococcota</taxon>
        <taxon>Deinococci</taxon>
        <taxon>Deinococcales</taxon>
        <taxon>Deinococcaceae</taxon>
        <taxon>Deinococcus</taxon>
    </lineage>
</organism>
<accession>A0ABW5P5K7</accession>